<dbReference type="PANTHER" id="PTHR46033:SF80">
    <property type="entry name" value="PROTEIN MAIN-LIKE 2-LIKE"/>
    <property type="match status" value="1"/>
</dbReference>
<dbReference type="GO" id="GO:0010073">
    <property type="term" value="P:meristem maintenance"/>
    <property type="evidence" value="ECO:0007669"/>
    <property type="project" value="InterPro"/>
</dbReference>
<reference evidence="3" key="2">
    <citation type="submission" date="2023-05" db="EMBL/GenBank/DDBJ databases">
        <authorList>
            <person name="Schelkunov M.I."/>
        </authorList>
    </citation>
    <scope>NUCLEOTIDE SEQUENCE</scope>
    <source>
        <strain evidence="3">Hsosn_3</strain>
        <tissue evidence="3">Leaf</tissue>
    </source>
</reference>
<organism evidence="3 4">
    <name type="scientific">Heracleum sosnowskyi</name>
    <dbReference type="NCBI Taxonomy" id="360622"/>
    <lineage>
        <taxon>Eukaryota</taxon>
        <taxon>Viridiplantae</taxon>
        <taxon>Streptophyta</taxon>
        <taxon>Embryophyta</taxon>
        <taxon>Tracheophyta</taxon>
        <taxon>Spermatophyta</taxon>
        <taxon>Magnoliopsida</taxon>
        <taxon>eudicotyledons</taxon>
        <taxon>Gunneridae</taxon>
        <taxon>Pentapetalae</taxon>
        <taxon>asterids</taxon>
        <taxon>campanulids</taxon>
        <taxon>Apiales</taxon>
        <taxon>Apiaceae</taxon>
        <taxon>Apioideae</taxon>
        <taxon>apioid superclade</taxon>
        <taxon>Tordylieae</taxon>
        <taxon>Tordyliinae</taxon>
        <taxon>Heracleum</taxon>
    </lineage>
</organism>
<gene>
    <name evidence="3" type="ORF">POM88_048615</name>
</gene>
<proteinExistence type="predicted"/>
<keyword evidence="4" id="KW-1185">Reference proteome</keyword>
<comment type="caution">
    <text evidence="3">The sequence shown here is derived from an EMBL/GenBank/DDBJ whole genome shotgun (WGS) entry which is preliminary data.</text>
</comment>
<dbReference type="EMBL" id="JAUIZM010000011">
    <property type="protein sequence ID" value="KAK1355359.1"/>
    <property type="molecule type" value="Genomic_DNA"/>
</dbReference>
<dbReference type="AlphaFoldDB" id="A0AAD8GVM9"/>
<accession>A0AAD8GVM9</accession>
<evidence type="ECO:0000256" key="1">
    <source>
        <dbReference type="SAM" id="MobiDB-lite"/>
    </source>
</evidence>
<evidence type="ECO:0000313" key="4">
    <source>
        <dbReference type="Proteomes" id="UP001237642"/>
    </source>
</evidence>
<name>A0AAD8GVM9_9APIA</name>
<reference evidence="3" key="1">
    <citation type="submission" date="2023-02" db="EMBL/GenBank/DDBJ databases">
        <title>Genome of toxic invasive species Heracleum sosnowskyi carries increased number of genes despite the absence of recent whole-genome duplications.</title>
        <authorList>
            <person name="Schelkunov M."/>
            <person name="Shtratnikova V."/>
            <person name="Makarenko M."/>
            <person name="Klepikova A."/>
            <person name="Omelchenko D."/>
            <person name="Novikova G."/>
            <person name="Obukhova E."/>
            <person name="Bogdanov V."/>
            <person name="Penin A."/>
            <person name="Logacheva M."/>
        </authorList>
    </citation>
    <scope>NUCLEOTIDE SEQUENCE</scope>
    <source>
        <strain evidence="3">Hsosn_3</strain>
        <tissue evidence="3">Leaf</tissue>
    </source>
</reference>
<protein>
    <submittedName>
        <fullName evidence="3">PMD domain-containing protein</fullName>
    </submittedName>
</protein>
<dbReference type="Pfam" id="PF10536">
    <property type="entry name" value="PMD"/>
    <property type="match status" value="1"/>
</dbReference>
<dbReference type="Proteomes" id="UP001237642">
    <property type="component" value="Unassembled WGS sequence"/>
</dbReference>
<evidence type="ECO:0000259" key="2">
    <source>
        <dbReference type="Pfam" id="PF10536"/>
    </source>
</evidence>
<dbReference type="InterPro" id="IPR044824">
    <property type="entry name" value="MAIN-like"/>
</dbReference>
<feature type="region of interest" description="Disordered" evidence="1">
    <location>
        <begin position="560"/>
        <end position="587"/>
    </location>
</feature>
<dbReference type="PANTHER" id="PTHR46033">
    <property type="entry name" value="PROTEIN MAIN-LIKE 2"/>
    <property type="match status" value="1"/>
</dbReference>
<dbReference type="InterPro" id="IPR019557">
    <property type="entry name" value="AminoTfrase-like_pln_mobile"/>
</dbReference>
<feature type="compositionally biased region" description="Basic and acidic residues" evidence="1">
    <location>
        <begin position="568"/>
        <end position="587"/>
    </location>
</feature>
<sequence>MEDHKFAANLDTDTYGLVEERSVVMYPPSGGNPTLRNAHFLKPIFSEHENNLPSPPSLKVSSKPTLQGLKKYMLHSCKGYSAEKWKIWVHSLKSKYEEIWKQAGIYEAILASTYKIPRHKELIIGLAKRWCAETNTFVFPWGEVTITLEDVMFLGGFSVLGALFSTPLADEFVVIFKCLKNVLKKVKLSRRSIDTNWMNHFMGSGNELEHEAFLVMWLSRFVFAHSNNYICIKDFHVAIHLSRGNKIALAPVVLASIYRDMRVLHKSIVKPCKLELCHVDLVQMWAWERFSMLRPTPRVVERAEPRAARWNRVENLKVKDVGTALDSGEESFLWRPYVIGSSDCMLTKLYRDKEQWVVVESDDIESFARCLRVSKLVGLDYIEQYLPHRVAMQFGLDQDVPSHVIRSSENAETAWSTYNRSIRGMKLYIPPRLFESDVSSRYVVWRRGLLPVNEEMVTTCIQNEKHLPLISWGRKRRRANSLTTPGCLSARTDDYVEKGNLTIALTIAKPENRSIKTLSTRTKIDGKGIDLDNMPVLNTHSGTKSTPARPICMNETVKSRVQSMSSSDKCKERKSGTERPISPKEDAVVSSCNHAEVNTVRMELAKDEVLSKANGPESNIVNIEEESCDNTTSEITHLGLMARILRLEKTVEDIRAAKHDATILNSSSS</sequence>
<feature type="domain" description="Aminotransferase-like plant mobile" evidence="2">
    <location>
        <begin position="104"/>
        <end position="445"/>
    </location>
</feature>
<evidence type="ECO:0000313" key="3">
    <source>
        <dbReference type="EMBL" id="KAK1355359.1"/>
    </source>
</evidence>